<feature type="region of interest" description="Disordered" evidence="3">
    <location>
        <begin position="62"/>
        <end position="126"/>
    </location>
</feature>
<dbReference type="PANTHER" id="PTHR43374:SF1">
    <property type="entry name" value="FLAVIN PRENYLTRANSFERASE PAD1, MITOCHONDRIAL"/>
    <property type="match status" value="1"/>
</dbReference>
<dbReference type="GeneID" id="25788259"/>
<evidence type="ECO:0000313" key="6">
    <source>
        <dbReference type="Proteomes" id="UP000007115"/>
    </source>
</evidence>
<dbReference type="PROSITE" id="PS50048">
    <property type="entry name" value="ZN2_CY6_FUNGAL_2"/>
    <property type="match status" value="1"/>
</dbReference>
<dbReference type="GO" id="GO:0006351">
    <property type="term" value="P:DNA-templated transcription"/>
    <property type="evidence" value="ECO:0007669"/>
    <property type="project" value="InterPro"/>
</dbReference>
<dbReference type="STRING" id="413071.G9MXT9"/>
<comment type="caution">
    <text evidence="5">The sequence shown here is derived from an EMBL/GenBank/DDBJ whole genome shotgun (WGS) entry which is preliminary data.</text>
</comment>
<evidence type="ECO:0000256" key="2">
    <source>
        <dbReference type="ARBA" id="ARBA00023242"/>
    </source>
</evidence>
<evidence type="ECO:0000313" key="5">
    <source>
        <dbReference type="EMBL" id="EHK20700.1"/>
    </source>
</evidence>
<dbReference type="InterPro" id="IPR001138">
    <property type="entry name" value="Zn2Cys6_DnaBD"/>
</dbReference>
<dbReference type="InParanoid" id="G9MXT9"/>
<keyword evidence="1" id="KW-0479">Metal-binding</keyword>
<dbReference type="PROSITE" id="PS00463">
    <property type="entry name" value="ZN2_CY6_FUNGAL_1"/>
    <property type="match status" value="1"/>
</dbReference>
<organism evidence="5 6">
    <name type="scientific">Hypocrea virens (strain Gv29-8 / FGSC 10586)</name>
    <name type="common">Gliocladium virens</name>
    <name type="synonym">Trichoderma virens</name>
    <dbReference type="NCBI Taxonomy" id="413071"/>
    <lineage>
        <taxon>Eukaryota</taxon>
        <taxon>Fungi</taxon>
        <taxon>Dikarya</taxon>
        <taxon>Ascomycota</taxon>
        <taxon>Pezizomycotina</taxon>
        <taxon>Sordariomycetes</taxon>
        <taxon>Hypocreomycetidae</taxon>
        <taxon>Hypocreales</taxon>
        <taxon>Hypocreaceae</taxon>
        <taxon>Trichoderma</taxon>
    </lineage>
</organism>
<evidence type="ECO:0000256" key="3">
    <source>
        <dbReference type="SAM" id="MobiDB-lite"/>
    </source>
</evidence>
<dbReference type="OMA" id="IIPIRTW"/>
<dbReference type="VEuPathDB" id="FungiDB:TRIVIDRAFT_154034"/>
<dbReference type="eggNOG" id="ENOG502SIWN">
    <property type="taxonomic scope" value="Eukaryota"/>
</dbReference>
<dbReference type="EMBL" id="ABDF02000078">
    <property type="protein sequence ID" value="EHK20700.1"/>
    <property type="molecule type" value="Genomic_DNA"/>
</dbReference>
<dbReference type="GO" id="GO:0000981">
    <property type="term" value="F:DNA-binding transcription factor activity, RNA polymerase II-specific"/>
    <property type="evidence" value="ECO:0007669"/>
    <property type="project" value="InterPro"/>
</dbReference>
<dbReference type="Pfam" id="PF04082">
    <property type="entry name" value="Fungal_trans"/>
    <property type="match status" value="1"/>
</dbReference>
<dbReference type="InterPro" id="IPR004507">
    <property type="entry name" value="UbiX-like"/>
</dbReference>
<reference evidence="5 6" key="1">
    <citation type="journal article" date="2011" name="Genome Biol.">
        <title>Comparative genome sequence analysis underscores mycoparasitism as the ancestral life style of Trichoderma.</title>
        <authorList>
            <person name="Kubicek C.P."/>
            <person name="Herrera-Estrella A."/>
            <person name="Seidl-Seiboth V."/>
            <person name="Martinez D.A."/>
            <person name="Druzhinina I.S."/>
            <person name="Thon M."/>
            <person name="Zeilinger S."/>
            <person name="Casas-Flores S."/>
            <person name="Horwitz B.A."/>
            <person name="Mukherjee P.K."/>
            <person name="Mukherjee M."/>
            <person name="Kredics L."/>
            <person name="Alcaraz L.D."/>
            <person name="Aerts A."/>
            <person name="Antal Z."/>
            <person name="Atanasova L."/>
            <person name="Cervantes-Badillo M.G."/>
            <person name="Challacombe J."/>
            <person name="Chertkov O."/>
            <person name="McCluskey K."/>
            <person name="Coulpier F."/>
            <person name="Deshpande N."/>
            <person name="von Doehren H."/>
            <person name="Ebbole D.J."/>
            <person name="Esquivel-Naranjo E.U."/>
            <person name="Fekete E."/>
            <person name="Flipphi M."/>
            <person name="Glaser F."/>
            <person name="Gomez-Rodriguez E.Y."/>
            <person name="Gruber S."/>
            <person name="Han C."/>
            <person name="Henrissat B."/>
            <person name="Hermosa R."/>
            <person name="Hernandez-Onate M."/>
            <person name="Karaffa L."/>
            <person name="Kosti I."/>
            <person name="Le Crom S."/>
            <person name="Lindquist E."/>
            <person name="Lucas S."/>
            <person name="Luebeck M."/>
            <person name="Luebeck P.S."/>
            <person name="Margeot A."/>
            <person name="Metz B."/>
            <person name="Misra M."/>
            <person name="Nevalainen H."/>
            <person name="Omann M."/>
            <person name="Packer N."/>
            <person name="Perrone G."/>
            <person name="Uresti-Rivera E.E."/>
            <person name="Salamov A."/>
            <person name="Schmoll M."/>
            <person name="Seiboth B."/>
            <person name="Shapiro H."/>
            <person name="Sukno S."/>
            <person name="Tamayo-Ramos J.A."/>
            <person name="Tisch D."/>
            <person name="Wiest A."/>
            <person name="Wilkinson H.H."/>
            <person name="Zhang M."/>
            <person name="Coutinho P.M."/>
            <person name="Kenerley C.M."/>
            <person name="Monte E."/>
            <person name="Baker S.E."/>
            <person name="Grigoriev I.V."/>
        </authorList>
    </citation>
    <scope>NUCLEOTIDE SEQUENCE [LARGE SCALE GENOMIC DNA]</scope>
    <source>
        <strain evidence="6">Gv29-8 / FGSC 10586</strain>
    </source>
</reference>
<accession>G9MXT9</accession>
<evidence type="ECO:0000256" key="1">
    <source>
        <dbReference type="ARBA" id="ARBA00022723"/>
    </source>
</evidence>
<dbReference type="InterPro" id="IPR007219">
    <property type="entry name" value="XnlR_reg_dom"/>
</dbReference>
<dbReference type="HOGENOM" id="CLU_014095_3_1_1"/>
<dbReference type="PANTHER" id="PTHR43374">
    <property type="entry name" value="FLAVIN PRENYLTRANSFERASE"/>
    <property type="match status" value="1"/>
</dbReference>
<protein>
    <recommendedName>
        <fullName evidence="4">Zn(2)-C6 fungal-type domain-containing protein</fullName>
    </recommendedName>
</protein>
<dbReference type="GO" id="GO:0008270">
    <property type="term" value="F:zinc ion binding"/>
    <property type="evidence" value="ECO:0007669"/>
    <property type="project" value="InterPro"/>
</dbReference>
<sequence length="619" mass="69120">MDLQPSPQQREIDRVLYLRRISQARSCYPCRQRKVKCDHGQPCQTCQKRGHPEICSYNVGTSEKKRGRRAKAAAASVTPVRASRRRDSEPEPESDPEPGLEPPRRNAEAGPQNTAATANYHPPRKELYQGGSSVLTMLHGSADSPAVEMRRKAGPLLGLHNTLEFYPFMKIKTLQERWAELLKIIPQKQEVLRYFPSHGATIYPLSPVLLDPDGLESTFCDYLAALEAGELRSPNVISTKWVCKAYISQIALILAALATSAHYSVMQSPKKRSEHCLDFDVGQSDGAWVMMGTTVRAAQALGLHTQSASQQSEEGAKKKQALWYVYLQDCLLSLCHGRPHIASKQSLATQNSLRSNEPLDFSEMMCGIVSVSTSLLELEKPNCEASMKLLTELDGYRSRAVPYLQHREKCTNIQQRYESLSIEIQLFFAVSVLCRPALTKFATTENGQTNVIRALKSRAKESLMNTAKAFIEFQALSIIPIRTWSLIHAVLSATILLCLWEETRCDQESRDVLQRVMEIFSRAAQADDETGMMVDASGNNNWLSMNHTRALVALQNAIQKAPALHTCGSLSTPEREQAENVPQQNYSLPRDQDAAPIDPMMDAVMGYNFTAMLGDRFVC</sequence>
<dbReference type="Pfam" id="PF00172">
    <property type="entry name" value="Zn_clus"/>
    <property type="match status" value="1"/>
</dbReference>
<dbReference type="RefSeq" id="XP_013954895.1">
    <property type="nucleotide sequence ID" value="XM_014099420.1"/>
</dbReference>
<feature type="domain" description="Zn(2)-C6 fungal-type" evidence="4">
    <location>
        <begin position="26"/>
        <end position="57"/>
    </location>
</feature>
<dbReference type="SUPFAM" id="SSF57701">
    <property type="entry name" value="Zn2/Cys6 DNA-binding domain"/>
    <property type="match status" value="1"/>
</dbReference>
<dbReference type="Gene3D" id="4.10.240.10">
    <property type="entry name" value="Zn(2)-C6 fungal-type DNA-binding domain"/>
    <property type="match status" value="1"/>
</dbReference>
<dbReference type="InterPro" id="IPR036864">
    <property type="entry name" value="Zn2-C6_fun-type_DNA-bd_sf"/>
</dbReference>
<dbReference type="GO" id="GO:0016831">
    <property type="term" value="F:carboxy-lyase activity"/>
    <property type="evidence" value="ECO:0007669"/>
    <property type="project" value="TreeGrafter"/>
</dbReference>
<dbReference type="OrthoDB" id="1747771at2759"/>
<dbReference type="GO" id="GO:0003677">
    <property type="term" value="F:DNA binding"/>
    <property type="evidence" value="ECO:0007669"/>
    <property type="project" value="InterPro"/>
</dbReference>
<dbReference type="AlphaFoldDB" id="G9MXT9"/>
<dbReference type="CDD" id="cd12148">
    <property type="entry name" value="fungal_TF_MHR"/>
    <property type="match status" value="1"/>
</dbReference>
<name>G9MXT9_HYPVG</name>
<dbReference type="CDD" id="cd00067">
    <property type="entry name" value="GAL4"/>
    <property type="match status" value="1"/>
</dbReference>
<dbReference type="Proteomes" id="UP000007115">
    <property type="component" value="Unassembled WGS sequence"/>
</dbReference>
<proteinExistence type="predicted"/>
<evidence type="ECO:0000259" key="4">
    <source>
        <dbReference type="PROSITE" id="PS50048"/>
    </source>
</evidence>
<dbReference type="SMART" id="SM00066">
    <property type="entry name" value="GAL4"/>
    <property type="match status" value="1"/>
</dbReference>
<keyword evidence="6" id="KW-1185">Reference proteome</keyword>
<dbReference type="SMART" id="SM00906">
    <property type="entry name" value="Fungal_trans"/>
    <property type="match status" value="1"/>
</dbReference>
<keyword evidence="2" id="KW-0539">Nucleus</keyword>
<feature type="compositionally biased region" description="Low complexity" evidence="3">
    <location>
        <begin position="72"/>
        <end position="81"/>
    </location>
</feature>
<gene>
    <name evidence="5" type="ORF">TRIVIDRAFT_154034</name>
</gene>